<keyword evidence="3" id="KW-1185">Reference proteome</keyword>
<reference evidence="2 3" key="1">
    <citation type="submission" date="2018-02" db="EMBL/GenBank/DDBJ databases">
        <authorList>
            <person name="Machado R.A."/>
        </authorList>
    </citation>
    <scope>NUCLEOTIDE SEQUENCE [LARGE SCALE GENOMIC DNA]</scope>
    <source>
        <strain evidence="2 3">T327</strain>
    </source>
</reference>
<protein>
    <submittedName>
        <fullName evidence="2">Uncharacterized protein</fullName>
    </submittedName>
</protein>
<keyword evidence="1" id="KW-0812">Transmembrane</keyword>
<comment type="caution">
    <text evidence="2">The sequence shown here is derived from an EMBL/GenBank/DDBJ whole genome shotgun (WGS) entry which is preliminary data.</text>
</comment>
<feature type="transmembrane region" description="Helical" evidence="1">
    <location>
        <begin position="62"/>
        <end position="82"/>
    </location>
</feature>
<feature type="transmembrane region" description="Helical" evidence="1">
    <location>
        <begin position="177"/>
        <end position="196"/>
    </location>
</feature>
<evidence type="ECO:0000313" key="2">
    <source>
        <dbReference type="EMBL" id="NHB89475.1"/>
    </source>
</evidence>
<gene>
    <name evidence="2" type="ORF">C5471_17960</name>
</gene>
<feature type="transmembrane region" description="Helical" evidence="1">
    <location>
        <begin position="155"/>
        <end position="171"/>
    </location>
</feature>
<organism evidence="2 3">
    <name type="scientific">Photorhabdus tasmaniensis</name>
    <dbReference type="NCBI Taxonomy" id="1004159"/>
    <lineage>
        <taxon>Bacteria</taxon>
        <taxon>Pseudomonadati</taxon>
        <taxon>Pseudomonadota</taxon>
        <taxon>Gammaproteobacteria</taxon>
        <taxon>Enterobacterales</taxon>
        <taxon>Morganellaceae</taxon>
        <taxon>Photorhabdus</taxon>
    </lineage>
</organism>
<dbReference type="EMBL" id="PUJU01000045">
    <property type="protein sequence ID" value="NHB89475.1"/>
    <property type="molecule type" value="Genomic_DNA"/>
</dbReference>
<keyword evidence="1" id="KW-0472">Membrane</keyword>
<sequence length="221" mass="25631">MNLIIADALEYKGRIKKFASGNKNVIIFLCLLLLPAKASGLIDILIILSSNIVTPGSYIKSFYFSSISLIIYVLFYSVNIRFFPTARKNSFVVSLVDKKTWFFCRVVFFIYSAFPMIIFFFLGFSAGNVNYLYYFSSMLFLIISFAVIGFCLFELNFLCFVFAVVFFTLSASFRSGILYNFIFTLAILLMAFRLYLNPASCYPIYKKRSYFHQDFFHYLTL</sequence>
<evidence type="ECO:0000256" key="1">
    <source>
        <dbReference type="SAM" id="Phobius"/>
    </source>
</evidence>
<name>A0ABX0GM92_9GAMM</name>
<accession>A0ABX0GM92</accession>
<keyword evidence="1" id="KW-1133">Transmembrane helix</keyword>
<feature type="transmembrane region" description="Helical" evidence="1">
    <location>
        <begin position="102"/>
        <end position="125"/>
    </location>
</feature>
<evidence type="ECO:0000313" key="3">
    <source>
        <dbReference type="Proteomes" id="UP000697802"/>
    </source>
</evidence>
<dbReference type="Proteomes" id="UP000697802">
    <property type="component" value="Unassembled WGS sequence"/>
</dbReference>
<proteinExistence type="predicted"/>